<evidence type="ECO:0000313" key="2">
    <source>
        <dbReference type="EMBL" id="NKY54949.1"/>
    </source>
</evidence>
<dbReference type="AlphaFoldDB" id="A0A846YDS5"/>
<organism evidence="2 3">
    <name type="scientific">Nocardia flavorosea</name>
    <dbReference type="NCBI Taxonomy" id="53429"/>
    <lineage>
        <taxon>Bacteria</taxon>
        <taxon>Bacillati</taxon>
        <taxon>Actinomycetota</taxon>
        <taxon>Actinomycetes</taxon>
        <taxon>Mycobacteriales</taxon>
        <taxon>Nocardiaceae</taxon>
        <taxon>Nocardia</taxon>
    </lineage>
</organism>
<reference evidence="2 3" key="1">
    <citation type="submission" date="2020-04" db="EMBL/GenBank/DDBJ databases">
        <title>MicrobeNet Type strains.</title>
        <authorList>
            <person name="Nicholson A.C."/>
        </authorList>
    </citation>
    <scope>NUCLEOTIDE SEQUENCE [LARGE SCALE GENOMIC DNA]</scope>
    <source>
        <strain evidence="2 3">JCM 3332</strain>
    </source>
</reference>
<protein>
    <submittedName>
        <fullName evidence="2">Uncharacterized protein</fullName>
    </submittedName>
</protein>
<dbReference type="RefSeq" id="WP_157116144.1">
    <property type="nucleotide sequence ID" value="NZ_JAAXOT010000001.1"/>
</dbReference>
<evidence type="ECO:0000313" key="3">
    <source>
        <dbReference type="Proteomes" id="UP000570678"/>
    </source>
</evidence>
<dbReference type="Proteomes" id="UP000570678">
    <property type="component" value="Unassembled WGS sequence"/>
</dbReference>
<gene>
    <name evidence="2" type="ORF">HGA15_02000</name>
</gene>
<keyword evidence="3" id="KW-1185">Reference proteome</keyword>
<comment type="caution">
    <text evidence="2">The sequence shown here is derived from an EMBL/GenBank/DDBJ whole genome shotgun (WGS) entry which is preliminary data.</text>
</comment>
<proteinExistence type="predicted"/>
<feature type="region of interest" description="Disordered" evidence="1">
    <location>
        <begin position="49"/>
        <end position="76"/>
    </location>
</feature>
<feature type="region of interest" description="Disordered" evidence="1">
    <location>
        <begin position="1"/>
        <end position="21"/>
    </location>
</feature>
<accession>A0A846YDS5</accession>
<evidence type="ECO:0000256" key="1">
    <source>
        <dbReference type="SAM" id="MobiDB-lite"/>
    </source>
</evidence>
<name>A0A846YDS5_9NOCA</name>
<sequence>MTETSGPTLRPSPLDRLLRLDPNSELPLDTVRSAAQQLGITEETLRQWLDARRSPSAPVASKPPEPGTRQMGYRDAGRRVRATVSVTAGDHLLSRIPDSDVATFRADAYRRLAPSEFARVDAVYTAGLGATCRWIAARTGLPCHHDLDRRSRPVWFGRDEVARAEYMRTILRPRPAPRHFLPGGPSVGRNDEWLDILGLYRFLGGFVAGSPGRGHTIVRLRGAQAAFLLHGMRLDLPPDLNYSVGSGLTTVRFDRGTAEQIRARAGNPVDAAALATVLFTGATMVELAAVPQLALNHDSLIFTGPIGYSRAADVYVWVIPPAAQDLLHDLQIYYDSRADSGSKLFTGAIGSGGRRLRGTANRCGVAIPQLHHWNHSWIRRAGLLRGIESPEYVRNSDLLFGLRLIPSPGPVREG</sequence>
<dbReference type="EMBL" id="JAAXOT010000001">
    <property type="protein sequence ID" value="NKY54949.1"/>
    <property type="molecule type" value="Genomic_DNA"/>
</dbReference>